<dbReference type="InterPro" id="IPR005135">
    <property type="entry name" value="Endo/exonuclease/phosphatase"/>
</dbReference>
<evidence type="ECO:0000313" key="2">
    <source>
        <dbReference type="EMBL" id="TDB95442.1"/>
    </source>
</evidence>
<dbReference type="Proteomes" id="UP000295626">
    <property type="component" value="Unassembled WGS sequence"/>
</dbReference>
<evidence type="ECO:0000313" key="3">
    <source>
        <dbReference type="Proteomes" id="UP000295626"/>
    </source>
</evidence>
<keyword evidence="2" id="KW-0378">Hydrolase</keyword>
<dbReference type="InterPro" id="IPR036691">
    <property type="entry name" value="Endo/exonu/phosph_ase_sf"/>
</dbReference>
<protein>
    <submittedName>
        <fullName evidence="2">Endonuclease/exonuclease/phosphatase family protein</fullName>
    </submittedName>
</protein>
<comment type="caution">
    <text evidence="2">The sequence shown here is derived from an EMBL/GenBank/DDBJ whole genome shotgun (WGS) entry which is preliminary data.</text>
</comment>
<proteinExistence type="predicted"/>
<accession>A0ABY2DGU7</accession>
<reference evidence="2 3" key="1">
    <citation type="submission" date="2019-02" db="EMBL/GenBank/DDBJ databases">
        <title>Draft genome sequences of novel Actinobacteria.</title>
        <authorList>
            <person name="Sahin N."/>
            <person name="Ay H."/>
            <person name="Saygin H."/>
        </authorList>
    </citation>
    <scope>NUCLEOTIDE SEQUENCE [LARGE SCALE GENOMIC DNA]</scope>
    <source>
        <strain evidence="2 3">JCM 30529</strain>
    </source>
</reference>
<dbReference type="EMBL" id="SMKE01000314">
    <property type="protein sequence ID" value="TDB95442.1"/>
    <property type="molecule type" value="Genomic_DNA"/>
</dbReference>
<dbReference type="SUPFAM" id="SSF56219">
    <property type="entry name" value="DNase I-like"/>
    <property type="match status" value="1"/>
</dbReference>
<dbReference type="Gene3D" id="3.60.10.10">
    <property type="entry name" value="Endonuclease/exonuclease/phosphatase"/>
    <property type="match status" value="1"/>
</dbReference>
<dbReference type="GO" id="GO:0004519">
    <property type="term" value="F:endonuclease activity"/>
    <property type="evidence" value="ECO:0007669"/>
    <property type="project" value="UniProtKB-KW"/>
</dbReference>
<keyword evidence="2" id="KW-0540">Nuclease</keyword>
<dbReference type="Pfam" id="PF03372">
    <property type="entry name" value="Exo_endo_phos"/>
    <property type="match status" value="1"/>
</dbReference>
<name>A0ABY2DGU7_9ACTN</name>
<evidence type="ECO:0000259" key="1">
    <source>
        <dbReference type="Pfam" id="PF03372"/>
    </source>
</evidence>
<keyword evidence="2" id="KW-0255">Endonuclease</keyword>
<dbReference type="InterPro" id="IPR020847">
    <property type="entry name" value="AP_endonuclease_F1_BS"/>
</dbReference>
<organism evidence="2 3">
    <name type="scientific">Micromonospora fluostatini</name>
    <dbReference type="NCBI Taxonomy" id="1629071"/>
    <lineage>
        <taxon>Bacteria</taxon>
        <taxon>Bacillati</taxon>
        <taxon>Actinomycetota</taxon>
        <taxon>Actinomycetes</taxon>
        <taxon>Micromonosporales</taxon>
        <taxon>Micromonosporaceae</taxon>
        <taxon>Micromonospora</taxon>
    </lineage>
</organism>
<dbReference type="PROSITE" id="PS00726">
    <property type="entry name" value="AP_NUCLEASE_F1_1"/>
    <property type="match status" value="1"/>
</dbReference>
<sequence length="355" mass="38126">MNGLSHVGERLVWRQTVSRHASHGAPTSPADHSLQEDTLMRLRFATYNLLDLTLAPESAREGERQRQVIQTIRAIRPDVIAVQELKCPPGRAGRLVAEVGERTGLTATVQESGGRAVHAVAVGDHTLHVALLWRPGLTPLPETFRTYSPAVHHHGGWRGVGYGSLVRLGFVVAGRAVTFASYHAPAFGRHRRLDQAETALAAVTAPAGPVLVGSDFNAVGAARVNGDFYDPDPYTGHLWWPDLVHQCHEPTHPGTSHRADRRPAAVWEAGGLYDVAAHARRPWQATTGHWPSCPYSVRGIARRIDTVHATEPVLRAVSGVAVVDTPVSRAASDHLPVVVDLDPAALPAPPAVGGS</sequence>
<feature type="domain" description="Endonuclease/exonuclease/phosphatase" evidence="1">
    <location>
        <begin position="46"/>
        <end position="334"/>
    </location>
</feature>
<keyword evidence="3" id="KW-1185">Reference proteome</keyword>
<gene>
    <name evidence="2" type="ORF">E1091_10180</name>
</gene>